<proteinExistence type="inferred from homology"/>
<dbReference type="InterPro" id="IPR037185">
    <property type="entry name" value="EmrE-like"/>
</dbReference>
<evidence type="ECO:0000313" key="11">
    <source>
        <dbReference type="Proteomes" id="UP000018465"/>
    </source>
</evidence>
<evidence type="ECO:0000256" key="9">
    <source>
        <dbReference type="SAM" id="Phobius"/>
    </source>
</evidence>
<reference evidence="10 11" key="1">
    <citation type="submission" date="2013-10" db="EMBL/GenBank/DDBJ databases">
        <title>The Genome Sequence of Acinetobacter lwoffii NIPH 512.</title>
        <authorList>
            <consortium name="The Broad Institute Genomics Platform"/>
            <consortium name="The Broad Institute Genome Sequencing Center for Infectious Disease"/>
            <person name="Cerqueira G."/>
            <person name="Feldgarden M."/>
            <person name="Courvalin P."/>
            <person name="Grillot-Courvalin C."/>
            <person name="Clermont D."/>
            <person name="Rocha E."/>
            <person name="Yoon E.-J."/>
            <person name="Nemec A."/>
            <person name="Young S.K."/>
            <person name="Zeng Q."/>
            <person name="Gargeya S."/>
            <person name="Fitzgerald M."/>
            <person name="Abouelleil A."/>
            <person name="Alvarado L."/>
            <person name="Berlin A.M."/>
            <person name="Chapman S.B."/>
            <person name="Gainer-Dewar J."/>
            <person name="Goldberg J."/>
            <person name="Gnerre S."/>
            <person name="Griggs A."/>
            <person name="Gujja S."/>
            <person name="Hansen M."/>
            <person name="Howarth C."/>
            <person name="Imamovic A."/>
            <person name="Ireland A."/>
            <person name="Larimer J."/>
            <person name="McCowan C."/>
            <person name="Murphy C."/>
            <person name="Pearson M."/>
            <person name="Poon T.W."/>
            <person name="Priest M."/>
            <person name="Roberts A."/>
            <person name="Saif S."/>
            <person name="Shea T."/>
            <person name="Sykes S."/>
            <person name="Wortman J."/>
            <person name="Nusbaum C."/>
            <person name="Birren B."/>
        </authorList>
    </citation>
    <scope>NUCLEOTIDE SEQUENCE [LARGE SCALE GENOMIC DNA]</scope>
    <source>
        <strain evidence="10 11">NIPH 512</strain>
    </source>
</reference>
<dbReference type="SUPFAM" id="SSF103481">
    <property type="entry name" value="Multidrug resistance efflux transporter EmrE"/>
    <property type="match status" value="1"/>
</dbReference>
<comment type="similarity">
    <text evidence="7 8">Belongs to the drug/metabolite transporter (DMT) superfamily. Small multidrug resistance (SMR) (TC 2.A.7.1) family.</text>
</comment>
<keyword evidence="11" id="KW-1185">Reference proteome</keyword>
<evidence type="ECO:0000256" key="7">
    <source>
        <dbReference type="ARBA" id="ARBA00038032"/>
    </source>
</evidence>
<evidence type="ECO:0008006" key="12">
    <source>
        <dbReference type="Google" id="ProtNLM"/>
    </source>
</evidence>
<dbReference type="RefSeq" id="WP_004647012.1">
    <property type="nucleotide sequence ID" value="NZ_KI530561.1"/>
</dbReference>
<keyword evidence="5 9" id="KW-1133">Transmembrane helix</keyword>
<evidence type="ECO:0000256" key="3">
    <source>
        <dbReference type="ARBA" id="ARBA00022475"/>
    </source>
</evidence>
<keyword evidence="4 8" id="KW-0812">Transmembrane</keyword>
<dbReference type="Pfam" id="PF00893">
    <property type="entry name" value="Multi_Drug_Res"/>
    <property type="match status" value="1"/>
</dbReference>
<name>A0ABN0Q0A4_ACILW</name>
<gene>
    <name evidence="10" type="ORF">P800_01039</name>
</gene>
<dbReference type="Proteomes" id="UP000018465">
    <property type="component" value="Unassembled WGS sequence"/>
</dbReference>
<dbReference type="Gene3D" id="1.10.3730.20">
    <property type="match status" value="1"/>
</dbReference>
<comment type="caution">
    <text evidence="10">The sequence shown here is derived from an EMBL/GenBank/DDBJ whole genome shotgun (WGS) entry which is preliminary data.</text>
</comment>
<evidence type="ECO:0000313" key="10">
    <source>
        <dbReference type="EMBL" id="ESJ96216.1"/>
    </source>
</evidence>
<accession>A0ABN0Q0A4</accession>
<dbReference type="EMBL" id="AYHO01000002">
    <property type="protein sequence ID" value="ESJ96216.1"/>
    <property type="molecule type" value="Genomic_DNA"/>
</dbReference>
<dbReference type="PANTHER" id="PTHR30561">
    <property type="entry name" value="SMR FAMILY PROTON-DEPENDENT DRUG EFFLUX TRANSPORTER SUGE"/>
    <property type="match status" value="1"/>
</dbReference>
<sequence>MSFLYLSIAIIAEVIATSALKASNGFSVLWPSLATIAGYAVALFFLSLTMKTIPMGIAYAIWSGAGIILISTVGLLVFKQQLDLPALIGLAFMIIGIIFINVFSKSTELYLLIMS</sequence>
<feature type="transmembrane region" description="Helical" evidence="9">
    <location>
        <begin position="26"/>
        <end position="46"/>
    </location>
</feature>
<feature type="transmembrane region" description="Helical" evidence="9">
    <location>
        <begin position="58"/>
        <end position="78"/>
    </location>
</feature>
<keyword evidence="6 9" id="KW-0472">Membrane</keyword>
<dbReference type="PANTHER" id="PTHR30561:SF1">
    <property type="entry name" value="MULTIDRUG TRANSPORTER EMRE"/>
    <property type="match status" value="1"/>
</dbReference>
<keyword evidence="2" id="KW-0813">Transport</keyword>
<keyword evidence="3" id="KW-1003">Cell membrane</keyword>
<evidence type="ECO:0000256" key="5">
    <source>
        <dbReference type="ARBA" id="ARBA00022989"/>
    </source>
</evidence>
<dbReference type="InterPro" id="IPR000390">
    <property type="entry name" value="Small_drug/metabolite_transptr"/>
</dbReference>
<dbReference type="InterPro" id="IPR045324">
    <property type="entry name" value="Small_multidrug_res"/>
</dbReference>
<protein>
    <recommendedName>
        <fullName evidence="12">QacE family quaternary ammonium compound efflux SMR transporter</fullName>
    </recommendedName>
</protein>
<evidence type="ECO:0000256" key="4">
    <source>
        <dbReference type="ARBA" id="ARBA00022692"/>
    </source>
</evidence>
<organism evidence="10 11">
    <name type="scientific">Acinetobacter lwoffii NCTC 5866 = CIP 64.10 = NIPH 512</name>
    <dbReference type="NCBI Taxonomy" id="981327"/>
    <lineage>
        <taxon>Bacteria</taxon>
        <taxon>Pseudomonadati</taxon>
        <taxon>Pseudomonadota</taxon>
        <taxon>Gammaproteobacteria</taxon>
        <taxon>Moraxellales</taxon>
        <taxon>Moraxellaceae</taxon>
        <taxon>Acinetobacter</taxon>
    </lineage>
</organism>
<evidence type="ECO:0000256" key="1">
    <source>
        <dbReference type="ARBA" id="ARBA00004651"/>
    </source>
</evidence>
<evidence type="ECO:0000256" key="6">
    <source>
        <dbReference type="ARBA" id="ARBA00023136"/>
    </source>
</evidence>
<evidence type="ECO:0000256" key="8">
    <source>
        <dbReference type="RuleBase" id="RU003942"/>
    </source>
</evidence>
<feature type="transmembrane region" description="Helical" evidence="9">
    <location>
        <begin position="84"/>
        <end position="104"/>
    </location>
</feature>
<comment type="subcellular location">
    <subcellularLocation>
        <location evidence="1 8">Cell membrane</location>
        <topology evidence="1 8">Multi-pass membrane protein</topology>
    </subcellularLocation>
</comment>
<evidence type="ECO:0000256" key="2">
    <source>
        <dbReference type="ARBA" id="ARBA00022448"/>
    </source>
</evidence>